<accession>A0ABZ0KT30</accession>
<feature type="transmembrane region" description="Helical" evidence="1">
    <location>
        <begin position="7"/>
        <end position="25"/>
    </location>
</feature>
<keyword evidence="3" id="KW-1185">Reference proteome</keyword>
<evidence type="ECO:0000313" key="2">
    <source>
        <dbReference type="EMBL" id="WOV82982.1"/>
    </source>
</evidence>
<dbReference type="Proteomes" id="UP001303532">
    <property type="component" value="Chromosome"/>
</dbReference>
<organism evidence="2 3">
    <name type="scientific">Sporosarcina jeotgali</name>
    <dbReference type="NCBI Taxonomy" id="3020056"/>
    <lineage>
        <taxon>Bacteria</taxon>
        <taxon>Bacillati</taxon>
        <taxon>Bacillota</taxon>
        <taxon>Bacilli</taxon>
        <taxon>Bacillales</taxon>
        <taxon>Caryophanaceae</taxon>
        <taxon>Sporosarcina</taxon>
    </lineage>
</organism>
<evidence type="ECO:0000256" key="1">
    <source>
        <dbReference type="SAM" id="Phobius"/>
    </source>
</evidence>
<gene>
    <name evidence="2" type="ORF">PGH26_08495</name>
</gene>
<reference evidence="2 3" key="1">
    <citation type="submission" date="2023-01" db="EMBL/GenBank/DDBJ databases">
        <title>Sporosarcina sp. nov., isolated from Korean tranditional fermented seafood 'Jeotgal'.</title>
        <authorList>
            <person name="Yang A.-I."/>
        </authorList>
    </citation>
    <scope>NUCLEOTIDE SEQUENCE [LARGE SCALE GENOMIC DNA]</scope>
    <source>
        <strain evidence="2 3">B2O-1</strain>
    </source>
</reference>
<dbReference type="EMBL" id="CP116341">
    <property type="protein sequence ID" value="WOV82982.1"/>
    <property type="molecule type" value="Genomic_DNA"/>
</dbReference>
<protein>
    <submittedName>
        <fullName evidence="2">Uncharacterized protein</fullName>
    </submittedName>
</protein>
<evidence type="ECO:0000313" key="3">
    <source>
        <dbReference type="Proteomes" id="UP001303532"/>
    </source>
</evidence>
<keyword evidence="1" id="KW-0472">Membrane</keyword>
<dbReference type="RefSeq" id="WP_323690654.1">
    <property type="nucleotide sequence ID" value="NZ_CP116341.1"/>
</dbReference>
<feature type="transmembrane region" description="Helical" evidence="1">
    <location>
        <begin position="31"/>
        <end position="53"/>
    </location>
</feature>
<proteinExistence type="predicted"/>
<name>A0ABZ0KT30_9BACL</name>
<keyword evidence="1" id="KW-1133">Transmembrane helix</keyword>
<sequence>MKKGSILFSIGFVLFLTGIIVSAFLSAGWIIIGTVVSMMGGGLIGISSNFFVFKGRGIQN</sequence>
<keyword evidence="1" id="KW-0812">Transmembrane</keyword>